<sequence>MNNVGNHTEKITGIIQDILIAILIAIPFIFIGFSTALFVGAIVASILLMRRTIKNLNPGHINGYRILNKGNELTVPPRVEVFEISNSATFEILYKYVEVLKMMTIRPSILIIRLNRIWHIHSNDADILSKVITNLYVGKIKICLSDVDINLERQLNTYNLLQKIGKDFVFCSIDDAIRYAEKSFDNH</sequence>
<evidence type="ECO:0000313" key="4">
    <source>
        <dbReference type="Proteomes" id="UP000192796"/>
    </source>
</evidence>
<feature type="domain" description="STAS" evidence="2">
    <location>
        <begin position="69"/>
        <end position="180"/>
    </location>
</feature>
<keyword evidence="1" id="KW-0472">Membrane</keyword>
<evidence type="ECO:0000313" key="3">
    <source>
        <dbReference type="EMBL" id="OQP65731.1"/>
    </source>
</evidence>
<dbReference type="EMBL" id="LVYD01000013">
    <property type="protein sequence ID" value="OQP65731.1"/>
    <property type="molecule type" value="Genomic_DNA"/>
</dbReference>
<keyword evidence="1" id="KW-1133">Transmembrane helix</keyword>
<dbReference type="AlphaFoldDB" id="A0A1V9G514"/>
<dbReference type="Gene3D" id="3.30.750.24">
    <property type="entry name" value="STAS domain"/>
    <property type="match status" value="1"/>
</dbReference>
<dbReference type="InterPro" id="IPR036513">
    <property type="entry name" value="STAS_dom_sf"/>
</dbReference>
<dbReference type="STRING" id="1703345.A3860_14095"/>
<evidence type="ECO:0000256" key="1">
    <source>
        <dbReference type="SAM" id="Phobius"/>
    </source>
</evidence>
<organism evidence="3 4">
    <name type="scientific">Niastella vici</name>
    <dbReference type="NCBI Taxonomy" id="1703345"/>
    <lineage>
        <taxon>Bacteria</taxon>
        <taxon>Pseudomonadati</taxon>
        <taxon>Bacteroidota</taxon>
        <taxon>Chitinophagia</taxon>
        <taxon>Chitinophagales</taxon>
        <taxon>Chitinophagaceae</taxon>
        <taxon>Niastella</taxon>
    </lineage>
</organism>
<feature type="transmembrane region" description="Helical" evidence="1">
    <location>
        <begin position="20"/>
        <end position="48"/>
    </location>
</feature>
<dbReference type="Proteomes" id="UP000192796">
    <property type="component" value="Unassembled WGS sequence"/>
</dbReference>
<dbReference type="InterPro" id="IPR002645">
    <property type="entry name" value="STAS_dom"/>
</dbReference>
<name>A0A1V9G514_9BACT</name>
<accession>A0A1V9G514</accession>
<reference evidence="3 4" key="1">
    <citation type="submission" date="2016-03" db="EMBL/GenBank/DDBJ databases">
        <title>Niastella vici sp. nov., isolated from farmland soil.</title>
        <authorList>
            <person name="Chen L."/>
            <person name="Wang D."/>
            <person name="Yang S."/>
            <person name="Wang G."/>
        </authorList>
    </citation>
    <scope>NUCLEOTIDE SEQUENCE [LARGE SCALE GENOMIC DNA]</scope>
    <source>
        <strain evidence="3 4">DJ57</strain>
    </source>
</reference>
<gene>
    <name evidence="3" type="ORF">A3860_14095</name>
</gene>
<comment type="caution">
    <text evidence="3">The sequence shown here is derived from an EMBL/GenBank/DDBJ whole genome shotgun (WGS) entry which is preliminary data.</text>
</comment>
<dbReference type="RefSeq" id="WP_081145571.1">
    <property type="nucleotide sequence ID" value="NZ_LVYD01000013.1"/>
</dbReference>
<evidence type="ECO:0000259" key="2">
    <source>
        <dbReference type="PROSITE" id="PS50801"/>
    </source>
</evidence>
<dbReference type="OrthoDB" id="9771198at2"/>
<keyword evidence="4" id="KW-1185">Reference proteome</keyword>
<proteinExistence type="predicted"/>
<dbReference type="PROSITE" id="PS50801">
    <property type="entry name" value="STAS"/>
    <property type="match status" value="1"/>
</dbReference>
<keyword evidence="1" id="KW-0812">Transmembrane</keyword>
<protein>
    <recommendedName>
        <fullName evidence="2">STAS domain-containing protein</fullName>
    </recommendedName>
</protein>